<accession>A0A7W3JE28</accession>
<gene>
    <name evidence="8" type="ORF">FHX71_005153</name>
</gene>
<dbReference type="AlphaFoldDB" id="A0A7W3JE28"/>
<keyword evidence="9" id="KW-1185">Reference proteome</keyword>
<evidence type="ECO:0000256" key="6">
    <source>
        <dbReference type="SAM" id="MobiDB-lite"/>
    </source>
</evidence>
<feature type="domain" description="RNA polymerase sigma factor 70 region 4 type 2" evidence="7">
    <location>
        <begin position="139"/>
        <end position="189"/>
    </location>
</feature>
<keyword evidence="4" id="KW-0238">DNA-binding</keyword>
<dbReference type="InterPro" id="IPR013249">
    <property type="entry name" value="RNA_pol_sigma70_r4_t2"/>
</dbReference>
<dbReference type="Gene3D" id="1.10.10.10">
    <property type="entry name" value="Winged helix-like DNA-binding domain superfamily/Winged helix DNA-binding domain"/>
    <property type="match status" value="1"/>
</dbReference>
<dbReference type="RefSeq" id="WP_182620324.1">
    <property type="nucleotide sequence ID" value="NZ_BAAATF010000009.1"/>
</dbReference>
<dbReference type="InterPro" id="IPR013325">
    <property type="entry name" value="RNA_pol_sigma_r2"/>
</dbReference>
<dbReference type="GO" id="GO:0003677">
    <property type="term" value="F:DNA binding"/>
    <property type="evidence" value="ECO:0007669"/>
    <property type="project" value="UniProtKB-KW"/>
</dbReference>
<keyword evidence="3" id="KW-0731">Sigma factor</keyword>
<evidence type="ECO:0000256" key="3">
    <source>
        <dbReference type="ARBA" id="ARBA00023082"/>
    </source>
</evidence>
<dbReference type="Proteomes" id="UP000540568">
    <property type="component" value="Unassembled WGS sequence"/>
</dbReference>
<dbReference type="Pfam" id="PF08281">
    <property type="entry name" value="Sigma70_r4_2"/>
    <property type="match status" value="1"/>
</dbReference>
<name>A0A7W3JE28_9MICO</name>
<dbReference type="InterPro" id="IPR036388">
    <property type="entry name" value="WH-like_DNA-bd_sf"/>
</dbReference>
<dbReference type="PANTHER" id="PTHR43133:SF50">
    <property type="entry name" value="ECF RNA POLYMERASE SIGMA FACTOR SIGM"/>
    <property type="match status" value="1"/>
</dbReference>
<dbReference type="InterPro" id="IPR039425">
    <property type="entry name" value="RNA_pol_sigma-70-like"/>
</dbReference>
<dbReference type="Gene3D" id="1.10.1740.10">
    <property type="match status" value="1"/>
</dbReference>
<feature type="region of interest" description="Disordered" evidence="6">
    <location>
        <begin position="51"/>
        <end position="89"/>
    </location>
</feature>
<evidence type="ECO:0000313" key="9">
    <source>
        <dbReference type="Proteomes" id="UP000540568"/>
    </source>
</evidence>
<evidence type="ECO:0000259" key="7">
    <source>
        <dbReference type="Pfam" id="PF08281"/>
    </source>
</evidence>
<comment type="caution">
    <text evidence="8">The sequence shown here is derived from an EMBL/GenBank/DDBJ whole genome shotgun (WGS) entry which is preliminary data.</text>
</comment>
<evidence type="ECO:0000313" key="8">
    <source>
        <dbReference type="EMBL" id="MBA8811146.1"/>
    </source>
</evidence>
<evidence type="ECO:0000256" key="4">
    <source>
        <dbReference type="ARBA" id="ARBA00023125"/>
    </source>
</evidence>
<organism evidence="8 9">
    <name type="scientific">Promicromonospora sukumoe</name>
    <dbReference type="NCBI Taxonomy" id="88382"/>
    <lineage>
        <taxon>Bacteria</taxon>
        <taxon>Bacillati</taxon>
        <taxon>Actinomycetota</taxon>
        <taxon>Actinomycetes</taxon>
        <taxon>Micrococcales</taxon>
        <taxon>Promicromonosporaceae</taxon>
        <taxon>Promicromonospora</taxon>
    </lineage>
</organism>
<keyword evidence="2" id="KW-0805">Transcription regulation</keyword>
<dbReference type="EMBL" id="JACGWV010000003">
    <property type="protein sequence ID" value="MBA8811146.1"/>
    <property type="molecule type" value="Genomic_DNA"/>
</dbReference>
<evidence type="ECO:0000256" key="2">
    <source>
        <dbReference type="ARBA" id="ARBA00023015"/>
    </source>
</evidence>
<dbReference type="PANTHER" id="PTHR43133">
    <property type="entry name" value="RNA POLYMERASE ECF-TYPE SIGMA FACTO"/>
    <property type="match status" value="1"/>
</dbReference>
<reference evidence="8 9" key="1">
    <citation type="submission" date="2020-07" db="EMBL/GenBank/DDBJ databases">
        <title>Sequencing the genomes of 1000 actinobacteria strains.</title>
        <authorList>
            <person name="Klenk H.-P."/>
        </authorList>
    </citation>
    <scope>NUCLEOTIDE SEQUENCE [LARGE SCALE GENOMIC DNA]</scope>
    <source>
        <strain evidence="8 9">DSM 44121</strain>
    </source>
</reference>
<dbReference type="GO" id="GO:0016987">
    <property type="term" value="F:sigma factor activity"/>
    <property type="evidence" value="ECO:0007669"/>
    <property type="project" value="UniProtKB-KW"/>
</dbReference>
<dbReference type="SUPFAM" id="SSF88946">
    <property type="entry name" value="Sigma2 domain of RNA polymerase sigma factors"/>
    <property type="match status" value="1"/>
</dbReference>
<sequence length="204" mass="22344">MGWHEDLERLATERGGALVGYAYTLCGDVRQAEDLVQEALVRYCSRLVRPGGSGPGGRRGRATSGMRTVPLDGAGTGNGTGDLDSGRSARHPEAYVRRTVLNLYLDGWRRSKKWADIAPRVAVEDVRFPDSGVTARADVVHALTRLPPRQRACVVLRYFEDQTIAQVADSMGTAPGTVKRYLHDALRTLRDVLEPVDATTEGKR</sequence>
<proteinExistence type="inferred from homology"/>
<dbReference type="InterPro" id="IPR013324">
    <property type="entry name" value="RNA_pol_sigma_r3/r4-like"/>
</dbReference>
<comment type="similarity">
    <text evidence="1">Belongs to the sigma-70 factor family. ECF subfamily.</text>
</comment>
<dbReference type="CDD" id="cd06171">
    <property type="entry name" value="Sigma70_r4"/>
    <property type="match status" value="1"/>
</dbReference>
<evidence type="ECO:0000256" key="5">
    <source>
        <dbReference type="ARBA" id="ARBA00023163"/>
    </source>
</evidence>
<dbReference type="SUPFAM" id="SSF88659">
    <property type="entry name" value="Sigma3 and sigma4 domains of RNA polymerase sigma factors"/>
    <property type="match status" value="1"/>
</dbReference>
<evidence type="ECO:0000256" key="1">
    <source>
        <dbReference type="ARBA" id="ARBA00010641"/>
    </source>
</evidence>
<protein>
    <submittedName>
        <fullName evidence="8">RNA polymerase sigma-70 factor (ECF subfamily)</fullName>
    </submittedName>
</protein>
<dbReference type="GO" id="GO:0006352">
    <property type="term" value="P:DNA-templated transcription initiation"/>
    <property type="evidence" value="ECO:0007669"/>
    <property type="project" value="InterPro"/>
</dbReference>
<keyword evidence="5" id="KW-0804">Transcription</keyword>